<name>A0A109KLP0_PSEFL</name>
<sequence length="146" mass="16734">MLQVEFGFDGEQVKIDKFVFDNFPQWDKVSDISQYIGAVSELIDQMGSVYHMNLSNPETLIFCYECYGFDDDFLQETFEKLIASGMTEIYLNYADNDGEFAGYVDFSSGVMVREEFNGGDIADVSERLLAVLESWDTMNHLFNDDD</sequence>
<dbReference type="PATRIC" id="fig|294.195.peg.5278"/>
<evidence type="ECO:0000313" key="1">
    <source>
        <dbReference type="EMBL" id="KWV71481.1"/>
    </source>
</evidence>
<accession>A0A109KLP0</accession>
<evidence type="ECO:0000313" key="2">
    <source>
        <dbReference type="Proteomes" id="UP000063434"/>
    </source>
</evidence>
<comment type="caution">
    <text evidence="1">The sequence shown here is derived from an EMBL/GenBank/DDBJ whole genome shotgun (WGS) entry which is preliminary data.</text>
</comment>
<reference evidence="1 2" key="1">
    <citation type="submission" date="2015-05" db="EMBL/GenBank/DDBJ databases">
        <title>A genomic and transcriptomic approach to investigate the blue pigment phenotype in Pseudomonas fluorescens.</title>
        <authorList>
            <person name="Andreani N.A."/>
            <person name="Cardazzo B."/>
        </authorList>
    </citation>
    <scope>NUCLEOTIDE SEQUENCE [LARGE SCALE GENOMIC DNA]</scope>
    <source>
        <strain evidence="1 2">Ps_40</strain>
    </source>
</reference>
<dbReference type="RefSeq" id="WP_060766269.1">
    <property type="nucleotide sequence ID" value="NZ_LCYC01000061.1"/>
</dbReference>
<protein>
    <submittedName>
        <fullName evidence="1">Uncharacterized protein</fullName>
    </submittedName>
</protein>
<gene>
    <name evidence="1" type="ORF">PFL603g_04932</name>
</gene>
<dbReference type="EMBL" id="LCYC01000061">
    <property type="protein sequence ID" value="KWV71481.1"/>
    <property type="molecule type" value="Genomic_DNA"/>
</dbReference>
<dbReference type="Proteomes" id="UP000063434">
    <property type="component" value="Unassembled WGS sequence"/>
</dbReference>
<proteinExistence type="predicted"/>
<organism evidence="1 2">
    <name type="scientific">Pseudomonas fluorescens</name>
    <dbReference type="NCBI Taxonomy" id="294"/>
    <lineage>
        <taxon>Bacteria</taxon>
        <taxon>Pseudomonadati</taxon>
        <taxon>Pseudomonadota</taxon>
        <taxon>Gammaproteobacteria</taxon>
        <taxon>Pseudomonadales</taxon>
        <taxon>Pseudomonadaceae</taxon>
        <taxon>Pseudomonas</taxon>
    </lineage>
</organism>
<dbReference type="AlphaFoldDB" id="A0A109KLP0"/>